<evidence type="ECO:0000313" key="4">
    <source>
        <dbReference type="Proteomes" id="UP000232673"/>
    </source>
</evidence>
<keyword evidence="1" id="KW-0175">Coiled coil</keyword>
<name>A0A2N0TSF7_9FLAO</name>
<dbReference type="InterPro" id="IPR025359">
    <property type="entry name" value="SduA_C"/>
</dbReference>
<dbReference type="OrthoDB" id="2080979at2"/>
<dbReference type="Proteomes" id="UP000232673">
    <property type="component" value="Unassembled WGS sequence"/>
</dbReference>
<accession>A0A2N0TSF7</accession>
<protein>
    <recommendedName>
        <fullName evidence="2">Shedu protein SduA C-terminal domain-containing protein</fullName>
    </recommendedName>
</protein>
<evidence type="ECO:0000259" key="2">
    <source>
        <dbReference type="Pfam" id="PF14082"/>
    </source>
</evidence>
<evidence type="ECO:0000256" key="1">
    <source>
        <dbReference type="SAM" id="Coils"/>
    </source>
</evidence>
<reference evidence="3 4" key="1">
    <citation type="submission" date="2015-10" db="EMBL/GenBank/DDBJ databases">
        <title>Draft genome sequence of Salegentibacter salinarum KCTC 12975.</title>
        <authorList>
            <person name="Lin W."/>
            <person name="Zheng Q."/>
        </authorList>
    </citation>
    <scope>NUCLEOTIDE SEQUENCE [LARGE SCALE GENOMIC DNA]</scope>
    <source>
        <strain evidence="3 4">KCTC 12975</strain>
    </source>
</reference>
<feature type="domain" description="Shedu protein SduA C-terminal" evidence="2">
    <location>
        <begin position="226"/>
        <end position="365"/>
    </location>
</feature>
<gene>
    <name evidence="3" type="ORF">APR41_05565</name>
</gene>
<comment type="caution">
    <text evidence="3">The sequence shown here is derived from an EMBL/GenBank/DDBJ whole genome shotgun (WGS) entry which is preliminary data.</text>
</comment>
<dbReference type="STRING" id="447422.SAMN05660903_01134"/>
<proteinExistence type="predicted"/>
<dbReference type="RefSeq" id="WP_079712262.1">
    <property type="nucleotide sequence ID" value="NZ_FUZC01000003.1"/>
</dbReference>
<sequence length="392" mass="45234">MKKKNRLSKWKKQEKFSIVFESPMDSDFEKFLKIWNDKNPSNEKNLFGSDYDLMKMTRELVFDIKKGVPVFHYICPMLDTKKLEISYHHLIDSVFEGDETDIEKEVINTLGIATALEVPIYPNNEIVEKDLSNYYQKLIQNGFTAPDEKGNDVKLVPVNSKKMEDFKIDKFSKIDLTKFWSPTDLLMLKQVVKEEFLKLNNAHRTLTMLELAIQQLENLLDTSKRNENNLQKCITENPILLGLDYAKIIPKHKLGSEFEVDYALEKFNGLTDLMEIESSNLNIFTKQGNPSSYLVHAEQQVIDWLDWIEKNNAYARNGLEGLISPKGFIIIGRSSSLTEKTKASLIRRNKAFNGNITILTYDDVLIKAKSLRDILKNEKTSYNIGSSQIKRG</sequence>
<organism evidence="3 4">
    <name type="scientific">Salegentibacter salinarum</name>
    <dbReference type="NCBI Taxonomy" id="447422"/>
    <lineage>
        <taxon>Bacteria</taxon>
        <taxon>Pseudomonadati</taxon>
        <taxon>Bacteroidota</taxon>
        <taxon>Flavobacteriia</taxon>
        <taxon>Flavobacteriales</taxon>
        <taxon>Flavobacteriaceae</taxon>
        <taxon>Salegentibacter</taxon>
    </lineage>
</organism>
<feature type="coiled-coil region" evidence="1">
    <location>
        <begin position="199"/>
        <end position="233"/>
    </location>
</feature>
<keyword evidence="4" id="KW-1185">Reference proteome</keyword>
<dbReference type="EMBL" id="LKTS01000034">
    <property type="protein sequence ID" value="PKD17677.1"/>
    <property type="molecule type" value="Genomic_DNA"/>
</dbReference>
<evidence type="ECO:0000313" key="3">
    <source>
        <dbReference type="EMBL" id="PKD17677.1"/>
    </source>
</evidence>
<dbReference type="AlphaFoldDB" id="A0A2N0TSF7"/>
<dbReference type="Pfam" id="PF14082">
    <property type="entry name" value="SduA_C"/>
    <property type="match status" value="1"/>
</dbReference>